<gene>
    <name evidence="1" type="ORF">FHR92_005321</name>
</gene>
<dbReference type="Proteomes" id="UP000567067">
    <property type="component" value="Unassembled WGS sequence"/>
</dbReference>
<organism evidence="1 2">
    <name type="scientific">Fontibacillus solani</name>
    <dbReference type="NCBI Taxonomy" id="1572857"/>
    <lineage>
        <taxon>Bacteria</taxon>
        <taxon>Bacillati</taxon>
        <taxon>Bacillota</taxon>
        <taxon>Bacilli</taxon>
        <taxon>Bacillales</taxon>
        <taxon>Paenibacillaceae</taxon>
        <taxon>Fontibacillus</taxon>
    </lineage>
</organism>
<protein>
    <submittedName>
        <fullName evidence="1">Uncharacterized protein</fullName>
    </submittedName>
</protein>
<name>A0A7W3XUL6_9BACL</name>
<sequence length="51" mass="5763">MGRKQRLRVCCNLLQLANTAKNEQLSKCFGDQYLSTLSRLKVKQPITAPTP</sequence>
<comment type="caution">
    <text evidence="1">The sequence shown here is derived from an EMBL/GenBank/DDBJ whole genome shotgun (WGS) entry which is preliminary data.</text>
</comment>
<reference evidence="1 2" key="1">
    <citation type="submission" date="2020-08" db="EMBL/GenBank/DDBJ databases">
        <title>Genomic Encyclopedia of Type Strains, Phase III (KMG-III): the genomes of soil and plant-associated and newly described type strains.</title>
        <authorList>
            <person name="Whitman W."/>
        </authorList>
    </citation>
    <scope>NUCLEOTIDE SEQUENCE [LARGE SCALE GENOMIC DNA]</scope>
    <source>
        <strain evidence="1 2">CECT 8693</strain>
    </source>
</reference>
<proteinExistence type="predicted"/>
<accession>A0A7W3XUL6</accession>
<dbReference type="RefSeq" id="WP_182540597.1">
    <property type="nucleotide sequence ID" value="NZ_JACJIP010000071.1"/>
</dbReference>
<dbReference type="AlphaFoldDB" id="A0A7W3XUL6"/>
<dbReference type="EMBL" id="JACJIP010000071">
    <property type="protein sequence ID" value="MBA9088788.1"/>
    <property type="molecule type" value="Genomic_DNA"/>
</dbReference>
<keyword evidence="2" id="KW-1185">Reference proteome</keyword>
<evidence type="ECO:0000313" key="1">
    <source>
        <dbReference type="EMBL" id="MBA9088788.1"/>
    </source>
</evidence>
<evidence type="ECO:0000313" key="2">
    <source>
        <dbReference type="Proteomes" id="UP000567067"/>
    </source>
</evidence>